<protein>
    <submittedName>
        <fullName evidence="1">Uncharacterized protein</fullName>
    </submittedName>
</protein>
<evidence type="ECO:0000313" key="2">
    <source>
        <dbReference type="Proteomes" id="UP000182204"/>
    </source>
</evidence>
<dbReference type="Proteomes" id="UP000182204">
    <property type="component" value="Chromosome"/>
</dbReference>
<sequence length="139" mass="16113">MFEVRKDITKVEGYYQGGYANFGTKGNMAVQIGKNKLVLKQFWKKRYELDLKDIKDVQFKTEEEITKDVTLTRLLAFGIFALGVKKTRKKERCFLIITTEEEGFTNDIILEMNALEGIGSVITQGFVKTLRKEVIKYRD</sequence>
<organism evidence="1 2">
    <name type="scientific">Clostridium sporogenes</name>
    <dbReference type="NCBI Taxonomy" id="1509"/>
    <lineage>
        <taxon>Bacteria</taxon>
        <taxon>Bacillati</taxon>
        <taxon>Bacillota</taxon>
        <taxon>Clostridia</taxon>
        <taxon>Eubacteriales</taxon>
        <taxon>Clostridiaceae</taxon>
        <taxon>Clostridium</taxon>
    </lineage>
</organism>
<gene>
    <name evidence="1" type="ORF">NPD5_3427</name>
</gene>
<dbReference type="EMBL" id="CP013243">
    <property type="protein sequence ID" value="APH14753.1"/>
    <property type="molecule type" value="Genomic_DNA"/>
</dbReference>
<evidence type="ECO:0000313" key="1">
    <source>
        <dbReference type="EMBL" id="APH14753.1"/>
    </source>
</evidence>
<dbReference type="AlphaFoldDB" id="A0A1L3NF58"/>
<accession>A0A1L3NF58</accession>
<reference evidence="1 2" key="1">
    <citation type="submission" date="2015-11" db="EMBL/GenBank/DDBJ databases">
        <authorList>
            <person name="Hill K.K."/>
            <person name="Shirey T.B."/>
            <person name="Raphael B."/>
            <person name="Daligault H.E."/>
            <person name="Davenport K.W."/>
            <person name="Bruce D.C."/>
            <person name="Foley B.T."/>
            <person name="Johnson S.L."/>
        </authorList>
    </citation>
    <scope>NUCLEOTIDE SEQUENCE [LARGE SCALE GENOMIC DNA]</scope>
    <source>
        <strain evidence="1 2">CDC_1632</strain>
    </source>
</reference>
<name>A0A1L3NF58_CLOSG</name>
<proteinExistence type="predicted"/>